<dbReference type="EMBL" id="JBHSHJ010000001">
    <property type="protein sequence ID" value="MFC4787550.1"/>
    <property type="molecule type" value="Genomic_DNA"/>
</dbReference>
<name>A0ABV9QD09_9BURK</name>
<protein>
    <submittedName>
        <fullName evidence="1">Glycosyltransferase</fullName>
        <ecNumber evidence="1">2.4.-.-</ecNumber>
    </submittedName>
</protein>
<comment type="caution">
    <text evidence="1">The sequence shown here is derived from an EMBL/GenBank/DDBJ whole genome shotgun (WGS) entry which is preliminary data.</text>
</comment>
<reference evidence="2" key="1">
    <citation type="journal article" date="2019" name="Int. J. Syst. Evol. Microbiol.">
        <title>The Global Catalogue of Microorganisms (GCM) 10K type strain sequencing project: providing services to taxonomists for standard genome sequencing and annotation.</title>
        <authorList>
            <consortium name="The Broad Institute Genomics Platform"/>
            <consortium name="The Broad Institute Genome Sequencing Center for Infectious Disease"/>
            <person name="Wu L."/>
            <person name="Ma J."/>
        </authorList>
    </citation>
    <scope>NUCLEOTIDE SEQUENCE [LARGE SCALE GENOMIC DNA]</scope>
    <source>
        <strain evidence="2">CCUG 49452</strain>
    </source>
</reference>
<dbReference type="PANTHER" id="PTHR43179:SF7">
    <property type="entry name" value="RHAMNOSYLTRANSFERASE WBBL"/>
    <property type="match status" value="1"/>
</dbReference>
<evidence type="ECO:0000313" key="1">
    <source>
        <dbReference type="EMBL" id="MFC4787550.1"/>
    </source>
</evidence>
<dbReference type="PANTHER" id="PTHR43179">
    <property type="entry name" value="RHAMNOSYLTRANSFERASE WBBL"/>
    <property type="match status" value="1"/>
</dbReference>
<dbReference type="Gene3D" id="3.90.550.10">
    <property type="entry name" value="Spore Coat Polysaccharide Biosynthesis Protein SpsA, Chain A"/>
    <property type="match status" value="1"/>
</dbReference>
<sequence>MSQPDAVLAVSVVSHGHGPLVQSLLWQLAQHSHATVARVVLTLNIPEPEPAPPPKGWPFALHILRNTQPAGFGNNHNRALQTVSEPFVCILNPDVALHPPDPFAVLVHTAAQPGTGCAYPMQVDAQGQVQDSERALPTPTALWQRRILGQREQRTDWVNGACMVLPTAVWHQLGGFDNRYFMYCEDVDLCLRLRLAGLSLVRAPVSVIHTGQRASQRHWRHTLWHVCSLLRLWSSSSYKAIRRNPDAPNTGTIAPL</sequence>
<keyword evidence="1" id="KW-0808">Transferase</keyword>
<organism evidence="1 2">
    <name type="scientific">Giesbergeria sinuosa</name>
    <dbReference type="NCBI Taxonomy" id="80883"/>
    <lineage>
        <taxon>Bacteria</taxon>
        <taxon>Pseudomonadati</taxon>
        <taxon>Pseudomonadota</taxon>
        <taxon>Betaproteobacteria</taxon>
        <taxon>Burkholderiales</taxon>
        <taxon>Comamonadaceae</taxon>
        <taxon>Giesbergeria</taxon>
    </lineage>
</organism>
<dbReference type="SUPFAM" id="SSF53448">
    <property type="entry name" value="Nucleotide-diphospho-sugar transferases"/>
    <property type="match status" value="1"/>
</dbReference>
<dbReference type="Pfam" id="PF13641">
    <property type="entry name" value="Glyco_tranf_2_3"/>
    <property type="match status" value="1"/>
</dbReference>
<evidence type="ECO:0000313" key="2">
    <source>
        <dbReference type="Proteomes" id="UP001596001"/>
    </source>
</evidence>
<dbReference type="GO" id="GO:0016757">
    <property type="term" value="F:glycosyltransferase activity"/>
    <property type="evidence" value="ECO:0007669"/>
    <property type="project" value="UniProtKB-KW"/>
</dbReference>
<dbReference type="RefSeq" id="WP_382429107.1">
    <property type="nucleotide sequence ID" value="NZ_JBHSHJ010000001.1"/>
</dbReference>
<gene>
    <name evidence="1" type="ORF">ACFO6X_00880</name>
</gene>
<keyword evidence="1" id="KW-0328">Glycosyltransferase</keyword>
<dbReference type="InterPro" id="IPR029044">
    <property type="entry name" value="Nucleotide-diphossugar_trans"/>
</dbReference>
<dbReference type="EC" id="2.4.-.-" evidence="1"/>
<proteinExistence type="predicted"/>
<keyword evidence="2" id="KW-1185">Reference proteome</keyword>
<accession>A0ABV9QD09</accession>
<dbReference type="Proteomes" id="UP001596001">
    <property type="component" value="Unassembled WGS sequence"/>
</dbReference>